<dbReference type="Proteomes" id="UP001237642">
    <property type="component" value="Unassembled WGS sequence"/>
</dbReference>
<dbReference type="Pfam" id="PF05623">
    <property type="entry name" value="DUF789"/>
    <property type="match status" value="2"/>
</dbReference>
<dbReference type="AlphaFoldDB" id="A0AAD8IPQ6"/>
<evidence type="ECO:0000313" key="2">
    <source>
        <dbReference type="Proteomes" id="UP001237642"/>
    </source>
</evidence>
<keyword evidence="2" id="KW-1185">Reference proteome</keyword>
<reference evidence="1" key="1">
    <citation type="submission" date="2023-02" db="EMBL/GenBank/DDBJ databases">
        <title>Genome of toxic invasive species Heracleum sosnowskyi carries increased number of genes despite the absence of recent whole-genome duplications.</title>
        <authorList>
            <person name="Schelkunov M."/>
            <person name="Shtratnikova V."/>
            <person name="Makarenko M."/>
            <person name="Klepikova A."/>
            <person name="Omelchenko D."/>
            <person name="Novikova G."/>
            <person name="Obukhova E."/>
            <person name="Bogdanov V."/>
            <person name="Penin A."/>
            <person name="Logacheva M."/>
        </authorList>
    </citation>
    <scope>NUCLEOTIDE SEQUENCE</scope>
    <source>
        <strain evidence="1">Hsosn_3</strain>
        <tissue evidence="1">Leaf</tissue>
    </source>
</reference>
<dbReference type="PANTHER" id="PTHR31343">
    <property type="entry name" value="T15D22.8"/>
    <property type="match status" value="1"/>
</dbReference>
<dbReference type="InterPro" id="IPR008507">
    <property type="entry name" value="DUF789"/>
</dbReference>
<dbReference type="EMBL" id="JAUIZM010000004">
    <property type="protein sequence ID" value="KAK1388212.1"/>
    <property type="molecule type" value="Genomic_DNA"/>
</dbReference>
<evidence type="ECO:0008006" key="3">
    <source>
        <dbReference type="Google" id="ProtNLM"/>
    </source>
</evidence>
<sequence>MASPPFSIFFAPRTHSNIERLLHSLTPKVPLTPIPESCIQDFNIMWNPTPKPMTTYFSLPDLWLSFEKWSAYGAKTKVMVNNQGDVDQFFVPSLSAIQIFTNKPHETIRRRKKKMSFKSLYCNPSDIYMQSHDFLSKPYFEFNEKASPYNRPPLFDTIEKLSKSNPDLQTLTSLDLAPTSWMCVAWYPICQIPYIGIPIKDFDAAFLTYHSLFSFNQDTADKDNQSISLQPFGCAAYKFQGDVWLNHGQSDYMRLCDLHIAADYWIRDRGFEHHDFKFFSRQGGQPVAYAETPLCYSFDNCGGYLLGPDPFSSNCF</sequence>
<dbReference type="PANTHER" id="PTHR31343:SF29">
    <property type="entry name" value="DUF789 DOMAIN-CONTAINING PROTEIN"/>
    <property type="match status" value="1"/>
</dbReference>
<accession>A0AAD8IPQ6</accession>
<name>A0AAD8IPQ6_9APIA</name>
<proteinExistence type="predicted"/>
<comment type="caution">
    <text evidence="1">The sequence shown here is derived from an EMBL/GenBank/DDBJ whole genome shotgun (WGS) entry which is preliminary data.</text>
</comment>
<reference evidence="1" key="2">
    <citation type="submission" date="2023-05" db="EMBL/GenBank/DDBJ databases">
        <authorList>
            <person name="Schelkunov M.I."/>
        </authorList>
    </citation>
    <scope>NUCLEOTIDE SEQUENCE</scope>
    <source>
        <strain evidence="1">Hsosn_3</strain>
        <tissue evidence="1">Leaf</tissue>
    </source>
</reference>
<organism evidence="1 2">
    <name type="scientific">Heracleum sosnowskyi</name>
    <dbReference type="NCBI Taxonomy" id="360622"/>
    <lineage>
        <taxon>Eukaryota</taxon>
        <taxon>Viridiplantae</taxon>
        <taxon>Streptophyta</taxon>
        <taxon>Embryophyta</taxon>
        <taxon>Tracheophyta</taxon>
        <taxon>Spermatophyta</taxon>
        <taxon>Magnoliopsida</taxon>
        <taxon>eudicotyledons</taxon>
        <taxon>Gunneridae</taxon>
        <taxon>Pentapetalae</taxon>
        <taxon>asterids</taxon>
        <taxon>campanulids</taxon>
        <taxon>Apiales</taxon>
        <taxon>Apiaceae</taxon>
        <taxon>Apioideae</taxon>
        <taxon>apioid superclade</taxon>
        <taxon>Tordylieae</taxon>
        <taxon>Tordyliinae</taxon>
        <taxon>Heracleum</taxon>
    </lineage>
</organism>
<gene>
    <name evidence="1" type="ORF">POM88_016390</name>
</gene>
<protein>
    <recommendedName>
        <fullName evidence="3">DUF789 domain-containing protein</fullName>
    </recommendedName>
</protein>
<evidence type="ECO:0000313" key="1">
    <source>
        <dbReference type="EMBL" id="KAK1388212.1"/>
    </source>
</evidence>